<dbReference type="Proteomes" id="UP000095727">
    <property type="component" value="Unassembled WGS sequence"/>
</dbReference>
<sequence>MKNPIVVYTGRMARKLLREGYTIVDIKADQTDPDRKRSIFFFKNEDGILDMVKKICKEK</sequence>
<evidence type="ECO:0008006" key="3">
    <source>
        <dbReference type="Google" id="ProtNLM"/>
    </source>
</evidence>
<proteinExistence type="predicted"/>
<reference evidence="1 2" key="1">
    <citation type="submission" date="2015-09" db="EMBL/GenBank/DDBJ databases">
        <authorList>
            <consortium name="Pathogen Informatics"/>
        </authorList>
    </citation>
    <scope>NUCLEOTIDE SEQUENCE [LARGE SCALE GENOMIC DNA]</scope>
    <source>
        <strain evidence="1 2">2789STDY5834962</strain>
    </source>
</reference>
<dbReference type="AlphaFoldDB" id="A0A173STR2"/>
<accession>A0A173STR2</accession>
<gene>
    <name evidence="1" type="ORF">ERS852574_01697</name>
</gene>
<name>A0A173STR2_9FIRM</name>
<evidence type="ECO:0000313" key="2">
    <source>
        <dbReference type="Proteomes" id="UP000095727"/>
    </source>
</evidence>
<protein>
    <recommendedName>
        <fullName evidence="3">DUF5659 domain-containing protein</fullName>
    </recommendedName>
</protein>
<evidence type="ECO:0000313" key="1">
    <source>
        <dbReference type="EMBL" id="CUM93862.1"/>
    </source>
</evidence>
<organism evidence="1 2">
    <name type="scientific">Coprococcus comes</name>
    <dbReference type="NCBI Taxonomy" id="410072"/>
    <lineage>
        <taxon>Bacteria</taxon>
        <taxon>Bacillati</taxon>
        <taxon>Bacillota</taxon>
        <taxon>Clostridia</taxon>
        <taxon>Lachnospirales</taxon>
        <taxon>Lachnospiraceae</taxon>
        <taxon>Coprococcus</taxon>
    </lineage>
</organism>
<dbReference type="EMBL" id="CYXR01000010">
    <property type="protein sequence ID" value="CUM93862.1"/>
    <property type="molecule type" value="Genomic_DNA"/>
</dbReference>
<dbReference type="RefSeq" id="WP_055156680.1">
    <property type="nucleotide sequence ID" value="NZ_CYXR01000010.1"/>
</dbReference>